<evidence type="ECO:0000313" key="2">
    <source>
        <dbReference type="RefSeq" id="XP_022955775.1"/>
    </source>
</evidence>
<dbReference type="KEGG" id="cmos:111457665"/>
<dbReference type="RefSeq" id="XP_022955776.1">
    <property type="nucleotide sequence ID" value="XM_023100008.1"/>
</dbReference>
<evidence type="ECO:0000313" key="1">
    <source>
        <dbReference type="Proteomes" id="UP000504609"/>
    </source>
</evidence>
<reference evidence="2 3" key="1">
    <citation type="submission" date="2025-04" db="UniProtKB">
        <authorList>
            <consortium name="RefSeq"/>
        </authorList>
    </citation>
    <scope>IDENTIFICATION</scope>
    <source>
        <tissue evidence="2 3">Young leaves</tissue>
    </source>
</reference>
<gene>
    <name evidence="2 3" type="primary">LOC111457665</name>
</gene>
<dbReference type="Proteomes" id="UP000504609">
    <property type="component" value="Unplaced"/>
</dbReference>
<sequence>MKSSNLLLIVIAPAFFSTLLTNYYASCICFQSRELALAFAFTAGGDSTKNRQVVSKWKPRRLSIAIDTSALDLTILVDDNHDLDDRDSQASIDIGRALAINHPPKTDHVSIHISDDALAGDDS</sequence>
<evidence type="ECO:0000313" key="3">
    <source>
        <dbReference type="RefSeq" id="XP_022955776.1"/>
    </source>
</evidence>
<dbReference type="RefSeq" id="XP_022955775.1">
    <property type="nucleotide sequence ID" value="XM_023100007.1"/>
</dbReference>
<dbReference type="GeneID" id="111457665"/>
<dbReference type="AlphaFoldDB" id="A0A6J1GUT0"/>
<protein>
    <submittedName>
        <fullName evidence="2">Uncharacterized protein LOC111457665 isoform X1</fullName>
    </submittedName>
    <submittedName>
        <fullName evidence="3">Uncharacterized protein LOC111457665 isoform X2</fullName>
    </submittedName>
</protein>
<proteinExistence type="predicted"/>
<accession>A0A6J1GUT0</accession>
<name>A0A6J1GUT0_CUCMO</name>
<organism evidence="1 3">
    <name type="scientific">Cucurbita moschata</name>
    <name type="common">Winter crookneck squash</name>
    <name type="synonym">Cucurbita pepo var. moschata</name>
    <dbReference type="NCBI Taxonomy" id="3662"/>
    <lineage>
        <taxon>Eukaryota</taxon>
        <taxon>Viridiplantae</taxon>
        <taxon>Streptophyta</taxon>
        <taxon>Embryophyta</taxon>
        <taxon>Tracheophyta</taxon>
        <taxon>Spermatophyta</taxon>
        <taxon>Magnoliopsida</taxon>
        <taxon>eudicotyledons</taxon>
        <taxon>Gunneridae</taxon>
        <taxon>Pentapetalae</taxon>
        <taxon>rosids</taxon>
        <taxon>fabids</taxon>
        <taxon>Cucurbitales</taxon>
        <taxon>Cucurbitaceae</taxon>
        <taxon>Cucurbiteae</taxon>
        <taxon>Cucurbita</taxon>
    </lineage>
</organism>
<keyword evidence="1" id="KW-1185">Reference proteome</keyword>